<feature type="chain" id="PRO_5045833642" description="Autotransporter domain-containing protein" evidence="2">
    <location>
        <begin position="18"/>
        <end position="640"/>
    </location>
</feature>
<reference evidence="5" key="1">
    <citation type="journal article" date="2019" name="Int. J. Syst. Evol. Microbiol.">
        <title>The Global Catalogue of Microorganisms (GCM) 10K type strain sequencing project: providing services to taxonomists for standard genome sequencing and annotation.</title>
        <authorList>
            <consortium name="The Broad Institute Genomics Platform"/>
            <consortium name="The Broad Institute Genome Sequencing Center for Infectious Disease"/>
            <person name="Wu L."/>
            <person name="Ma J."/>
        </authorList>
    </citation>
    <scope>NUCLEOTIDE SEQUENCE [LARGE SCALE GENOMIC DNA]</scope>
    <source>
        <strain evidence="5">JCM 18392</strain>
    </source>
</reference>
<dbReference type="SUPFAM" id="SSF103515">
    <property type="entry name" value="Autotransporter"/>
    <property type="match status" value="1"/>
</dbReference>
<dbReference type="Pfam" id="PF03797">
    <property type="entry name" value="Autotransporter"/>
    <property type="match status" value="1"/>
</dbReference>
<evidence type="ECO:0000256" key="2">
    <source>
        <dbReference type="SAM" id="SignalP"/>
    </source>
</evidence>
<evidence type="ECO:0000256" key="1">
    <source>
        <dbReference type="SAM" id="MobiDB-lite"/>
    </source>
</evidence>
<dbReference type="EMBL" id="BAABJY010000001">
    <property type="protein sequence ID" value="GAA4854784.1"/>
    <property type="molecule type" value="Genomic_DNA"/>
</dbReference>
<dbReference type="SMART" id="SM00869">
    <property type="entry name" value="Autotransporter"/>
    <property type="match status" value="1"/>
</dbReference>
<dbReference type="PROSITE" id="PS51257">
    <property type="entry name" value="PROKAR_LIPOPROTEIN"/>
    <property type="match status" value="1"/>
</dbReference>
<dbReference type="InterPro" id="IPR005546">
    <property type="entry name" value="Autotransporte_beta"/>
</dbReference>
<feature type="signal peptide" evidence="2">
    <location>
        <begin position="1"/>
        <end position="17"/>
    </location>
</feature>
<accession>A0ABP9DNU4</accession>
<proteinExistence type="predicted"/>
<keyword evidence="5" id="KW-1185">Reference proteome</keyword>
<sequence>MKQIGCGTLLTACIAHALLITACGGGGGQTVKADPPPPPPPTSAPPPEPCPAPITTPCTVTAQYTLTFDEYGMTGGRQTDQRLSVMGPGGSFNLKNGEYRFSGGTEIAGATLVVWDTLVSNVSILRDGSGLGFQGTSVLWLGGTIRGNVRNDELLTLRHLCGTGLNLCTHDRPRRIEGNYVQTGTLEAVLGDPLQITGTTDLAGEVRFIPGTSQSYVLPSAPSSILVLHANGGITGQFGGWQGAGLFLSGSLRHTPNDVFFDATRISVQGAIAASAGADALTSATAARVDDAFSVADGFAGADPASLSGVQRQFLSSAASVMHAGNAAQAIRTLDSLSGHGHAGAPDMLRAQAAGFAASMDARMNRLVPGSAPAAWSTSSLLEGTTPFFVGTASGYDEWLGHDLMVGGSVGNARADRQFDRMGGQVCGTAPLASVHALYRSGGWHLAGLVGAGRANLQLTRPIDLGAGRQEFAWSQRDVDQAFAHVEFGRDWTWGPSRFSPYLTLDHNVMRTAGFAELGSTGFELVAEPATTTRTTAATGMRLSRRWSLSGGWIGVDVDARYARGLANDGEASLAAFAATPGADFALLGTGGEADSRSFMVGLAGMGPGPWTWSARFGRQLDASMFLPSTHWSFGLRREF</sequence>
<dbReference type="Proteomes" id="UP001501323">
    <property type="component" value="Unassembled WGS sequence"/>
</dbReference>
<dbReference type="PROSITE" id="PS51208">
    <property type="entry name" value="AUTOTRANSPORTER"/>
    <property type="match status" value="1"/>
</dbReference>
<dbReference type="Gene3D" id="2.40.128.130">
    <property type="entry name" value="Autotransporter beta-domain"/>
    <property type="match status" value="1"/>
</dbReference>
<feature type="region of interest" description="Disordered" evidence="1">
    <location>
        <begin position="27"/>
        <end position="53"/>
    </location>
</feature>
<comment type="caution">
    <text evidence="4">The sequence shown here is derived from an EMBL/GenBank/DDBJ whole genome shotgun (WGS) entry which is preliminary data.</text>
</comment>
<gene>
    <name evidence="4" type="ORF">GCM10023332_02940</name>
</gene>
<evidence type="ECO:0000259" key="3">
    <source>
        <dbReference type="PROSITE" id="PS51208"/>
    </source>
</evidence>
<dbReference type="InterPro" id="IPR036709">
    <property type="entry name" value="Autotransporte_beta_dom_sf"/>
</dbReference>
<feature type="domain" description="Autotransporter" evidence="3">
    <location>
        <begin position="344"/>
        <end position="640"/>
    </location>
</feature>
<feature type="compositionally biased region" description="Pro residues" evidence="1">
    <location>
        <begin position="34"/>
        <end position="53"/>
    </location>
</feature>
<evidence type="ECO:0000313" key="4">
    <source>
        <dbReference type="EMBL" id="GAA4854784.1"/>
    </source>
</evidence>
<keyword evidence="2" id="KW-0732">Signal</keyword>
<protein>
    <recommendedName>
        <fullName evidence="3">Autotransporter domain-containing protein</fullName>
    </recommendedName>
</protein>
<name>A0ABP9DNU4_9GAMM</name>
<organism evidence="4 5">
    <name type="scientific">Luteimonas vadosa</name>
    <dbReference type="NCBI Taxonomy" id="1165507"/>
    <lineage>
        <taxon>Bacteria</taxon>
        <taxon>Pseudomonadati</taxon>
        <taxon>Pseudomonadota</taxon>
        <taxon>Gammaproteobacteria</taxon>
        <taxon>Lysobacterales</taxon>
        <taxon>Lysobacteraceae</taxon>
        <taxon>Luteimonas</taxon>
    </lineage>
</organism>
<evidence type="ECO:0000313" key="5">
    <source>
        <dbReference type="Proteomes" id="UP001501323"/>
    </source>
</evidence>